<dbReference type="SUPFAM" id="SSF48726">
    <property type="entry name" value="Immunoglobulin"/>
    <property type="match status" value="1"/>
</dbReference>
<dbReference type="InterPro" id="IPR042864">
    <property type="entry name" value="TMEM25"/>
</dbReference>
<dbReference type="Proteomes" id="UP000694396">
    <property type="component" value="Unplaced"/>
</dbReference>
<evidence type="ECO:0000313" key="2">
    <source>
        <dbReference type="Ensembl" id="ENSCRFP00000008762.1"/>
    </source>
</evidence>
<dbReference type="InterPro" id="IPR007110">
    <property type="entry name" value="Ig-like_dom"/>
</dbReference>
<sequence>MLQVRCSWATSSDPAVYWNTGAQRAGRRHVPALAASLLALSTADLTWGELDPTTDEKPRAVCTLQEGEGRVFSCWVPRPVPGATLAWYLNGQKKEVNLSTVDTASILTLTSQRSDHQLNCSLTSPTSSETYNTSILLNVQYKPEILRKGTHYQQVEDAGLLLVLFVLVQANPHASITWMDQDGHVMANTSKFLLPGTTSYPGLANHSFHIHLSCRAGNLSVSAANSVGITTASLLPTGLLDARVELPVLGVAIGVALAVAALLSLGFCAACLACHLPKLVRGPGQEGNSPPSQCSHCNSSEPPQTQGTCLPRQTQSLPPNLRLSDLAQEDGGKTLMCQCNKMWGPRSTWVRDRCPGIHPFASLQLPPRMQEPVLGEKKVPCWDWKTPWSSPKLVRGAGGQAAPKCVVGHGAPWLPQQAMGSLSCRFCPAPKVWVHLQSAQHEQ</sequence>
<reference evidence="2" key="1">
    <citation type="submission" date="2025-08" db="UniProtKB">
        <authorList>
            <consortium name="Ensembl"/>
        </authorList>
    </citation>
    <scope>IDENTIFICATION</scope>
</reference>
<feature type="domain" description="Ig-like" evidence="1">
    <location>
        <begin position="52"/>
        <end position="136"/>
    </location>
</feature>
<name>A0A8C3QNX8_9PASS</name>
<accession>A0A8C3QNX8</accession>
<dbReference type="PROSITE" id="PS50835">
    <property type="entry name" value="IG_LIKE"/>
    <property type="match status" value="1"/>
</dbReference>
<organism evidence="2 3">
    <name type="scientific">Cyanoderma ruficeps</name>
    <name type="common">rufous-capped babbler</name>
    <dbReference type="NCBI Taxonomy" id="181631"/>
    <lineage>
        <taxon>Eukaryota</taxon>
        <taxon>Metazoa</taxon>
        <taxon>Chordata</taxon>
        <taxon>Craniata</taxon>
        <taxon>Vertebrata</taxon>
        <taxon>Euteleostomi</taxon>
        <taxon>Archelosauria</taxon>
        <taxon>Archosauria</taxon>
        <taxon>Dinosauria</taxon>
        <taxon>Saurischia</taxon>
        <taxon>Theropoda</taxon>
        <taxon>Coelurosauria</taxon>
        <taxon>Aves</taxon>
        <taxon>Neognathae</taxon>
        <taxon>Neoaves</taxon>
        <taxon>Telluraves</taxon>
        <taxon>Australaves</taxon>
        <taxon>Passeriformes</taxon>
        <taxon>Sylvioidea</taxon>
        <taxon>Timaliidae</taxon>
        <taxon>Cyanoderma</taxon>
    </lineage>
</organism>
<dbReference type="AlphaFoldDB" id="A0A8C3QNX8"/>
<proteinExistence type="predicted"/>
<dbReference type="PANTHER" id="PTHR47224">
    <property type="entry name" value="TRANSMEMBRANE PROTEIN 25"/>
    <property type="match status" value="1"/>
</dbReference>
<dbReference type="PANTHER" id="PTHR47224:SF1">
    <property type="entry name" value="TRANSMEMBRANE PROTEIN 25"/>
    <property type="match status" value="1"/>
</dbReference>
<dbReference type="Gene3D" id="2.60.40.10">
    <property type="entry name" value="Immunoglobulins"/>
    <property type="match status" value="1"/>
</dbReference>
<evidence type="ECO:0000259" key="1">
    <source>
        <dbReference type="PROSITE" id="PS50835"/>
    </source>
</evidence>
<dbReference type="Ensembl" id="ENSCRFT00000009076.1">
    <property type="protein sequence ID" value="ENSCRFP00000008762.1"/>
    <property type="gene ID" value="ENSCRFG00000006859.1"/>
</dbReference>
<keyword evidence="3" id="KW-1185">Reference proteome</keyword>
<dbReference type="GO" id="GO:0090394">
    <property type="term" value="P:negative regulation of excitatory postsynaptic potential"/>
    <property type="evidence" value="ECO:0007669"/>
    <property type="project" value="TreeGrafter"/>
</dbReference>
<dbReference type="InterPro" id="IPR013783">
    <property type="entry name" value="Ig-like_fold"/>
</dbReference>
<reference evidence="2" key="2">
    <citation type="submission" date="2025-09" db="UniProtKB">
        <authorList>
            <consortium name="Ensembl"/>
        </authorList>
    </citation>
    <scope>IDENTIFICATION</scope>
</reference>
<evidence type="ECO:0000313" key="3">
    <source>
        <dbReference type="Proteomes" id="UP000694396"/>
    </source>
</evidence>
<dbReference type="InterPro" id="IPR036179">
    <property type="entry name" value="Ig-like_dom_sf"/>
</dbReference>
<protein>
    <submittedName>
        <fullName evidence="2">Transmembrane protein 25</fullName>
    </submittedName>
</protein>